<dbReference type="InterPro" id="IPR001667">
    <property type="entry name" value="DDH_dom"/>
</dbReference>
<dbReference type="InterPro" id="IPR004097">
    <property type="entry name" value="DHHA2"/>
</dbReference>
<dbReference type="Proteomes" id="UP000886841">
    <property type="component" value="Unassembled WGS sequence"/>
</dbReference>
<dbReference type="SUPFAM" id="SSF54631">
    <property type="entry name" value="CBS-domain pair"/>
    <property type="match status" value="1"/>
</dbReference>
<reference evidence="10" key="1">
    <citation type="submission" date="2020-10" db="EMBL/GenBank/DDBJ databases">
        <authorList>
            <person name="Gilroy R."/>
        </authorList>
    </citation>
    <scope>NUCLEOTIDE SEQUENCE</scope>
    <source>
        <strain evidence="10">ChiSxjej1B13-7041</strain>
    </source>
</reference>
<comment type="cofactor">
    <cofactor evidence="1">
        <name>Mn(2+)</name>
        <dbReference type="ChEBI" id="CHEBI:29035"/>
    </cofactor>
</comment>
<evidence type="ECO:0000259" key="9">
    <source>
        <dbReference type="PROSITE" id="PS51371"/>
    </source>
</evidence>
<gene>
    <name evidence="10" type="ORF">IAB98_01465</name>
</gene>
<dbReference type="GO" id="GO:0046872">
    <property type="term" value="F:metal ion binding"/>
    <property type="evidence" value="ECO:0007669"/>
    <property type="project" value="UniProtKB-KW"/>
</dbReference>
<sequence>MPNNRKVYIIGHKNPDTDSICSAIAYADIKSRTDSSRIYAPRRAGRINEETDYVLKRFGVEEPPYVPDVGTQVQDMEIHPIEGIQGTISLKRAWYLMKEQNAVTLAITDEEQHLEGLITIGDIAKSYMDAYDNTIIAKARTQYQSIAETLDGKVLVGNPKEYYTEGKVFIGAVHPDMMGHYISKGDLVILGNRAEDHLCALEMDAKCLIVCLDSQVSPLITRYAQEKECVIITTPYDTFTVARLINQSIPVKFLMKTNNLITFRTDDFTDRIGDIMRKNRYRSFPVLNQKGKYVGTIGRRDLLSVHQKQMILVDHNEKSQAVDHIEETEILEIIDHHRLGSLETIHPVYFRNQPVGCTATIMYQIYQEKGLDIPQQIAGLLCSAIISDTLLFRSPTCTDYDREAANALAAIAGVNMEELASEMFRAGSDLSNKAPQDIFYQDFKKFNCEDIRLAVGQINSMSKENLASIRERLIPFIQEEFKDLSVEYLFFMLTDILEESTELLCFGAGAEDLVEEAFHGKVEQYACPLPGIVSRKKQLIPALIEAIHRQQQG</sequence>
<evidence type="ECO:0000256" key="3">
    <source>
        <dbReference type="ARBA" id="ARBA00022723"/>
    </source>
</evidence>
<dbReference type="AlphaFoldDB" id="A0A9D1EHH5"/>
<accession>A0A9D1EHH5</accession>
<comment type="catalytic activity">
    <reaction evidence="7">
        <text>diphosphate + H2O = 2 phosphate + H(+)</text>
        <dbReference type="Rhea" id="RHEA:24576"/>
        <dbReference type="ChEBI" id="CHEBI:15377"/>
        <dbReference type="ChEBI" id="CHEBI:15378"/>
        <dbReference type="ChEBI" id="CHEBI:33019"/>
        <dbReference type="ChEBI" id="CHEBI:43474"/>
        <dbReference type="EC" id="3.6.1.1"/>
    </reaction>
</comment>
<dbReference type="GO" id="GO:0005737">
    <property type="term" value="C:cytoplasm"/>
    <property type="evidence" value="ECO:0007669"/>
    <property type="project" value="InterPro"/>
</dbReference>
<evidence type="ECO:0000313" key="11">
    <source>
        <dbReference type="Proteomes" id="UP000886841"/>
    </source>
</evidence>
<organism evidence="10 11">
    <name type="scientific">Candidatus Egerieimonas intestinavium</name>
    <dbReference type="NCBI Taxonomy" id="2840777"/>
    <lineage>
        <taxon>Bacteria</taxon>
        <taxon>Bacillati</taxon>
        <taxon>Bacillota</taxon>
        <taxon>Clostridia</taxon>
        <taxon>Lachnospirales</taxon>
        <taxon>Lachnospiraceae</taxon>
        <taxon>Lachnospiraceae incertae sedis</taxon>
        <taxon>Candidatus Egerieimonas</taxon>
    </lineage>
</organism>
<evidence type="ECO:0000256" key="7">
    <source>
        <dbReference type="ARBA" id="ARBA00047820"/>
    </source>
</evidence>
<dbReference type="Gene3D" id="3.10.580.10">
    <property type="entry name" value="CBS-domain"/>
    <property type="match status" value="1"/>
</dbReference>
<evidence type="ECO:0000313" key="10">
    <source>
        <dbReference type="EMBL" id="HIR92075.1"/>
    </source>
</evidence>
<dbReference type="InterPro" id="IPR038763">
    <property type="entry name" value="DHH_sf"/>
</dbReference>
<dbReference type="Pfam" id="PF07085">
    <property type="entry name" value="DRTGG"/>
    <property type="match status" value="1"/>
</dbReference>
<protein>
    <recommendedName>
        <fullName evidence="2">inorganic diphosphatase</fullName>
        <ecNumber evidence="2">3.6.1.1</ecNumber>
    </recommendedName>
    <alternativeName>
        <fullName evidence="6">Pyrophosphate phospho-hydrolase</fullName>
    </alternativeName>
</protein>
<dbReference type="InterPro" id="IPR038222">
    <property type="entry name" value="DHHA2_dom_sf"/>
</dbReference>
<dbReference type="PANTHER" id="PTHR12112">
    <property type="entry name" value="BNIP - RELATED"/>
    <property type="match status" value="1"/>
</dbReference>
<reference evidence="10" key="2">
    <citation type="journal article" date="2021" name="PeerJ">
        <title>Extensive microbial diversity within the chicken gut microbiome revealed by metagenomics and culture.</title>
        <authorList>
            <person name="Gilroy R."/>
            <person name="Ravi A."/>
            <person name="Getino M."/>
            <person name="Pursley I."/>
            <person name="Horton D.L."/>
            <person name="Alikhan N.F."/>
            <person name="Baker D."/>
            <person name="Gharbi K."/>
            <person name="Hall N."/>
            <person name="Watson M."/>
            <person name="Adriaenssens E.M."/>
            <person name="Foster-Nyarko E."/>
            <person name="Jarju S."/>
            <person name="Secka A."/>
            <person name="Antonio M."/>
            <person name="Oren A."/>
            <person name="Chaudhuri R.R."/>
            <person name="La Ragione R."/>
            <person name="Hildebrand F."/>
            <person name="Pallen M.J."/>
        </authorList>
    </citation>
    <scope>NUCLEOTIDE SEQUENCE</scope>
    <source>
        <strain evidence="10">ChiSxjej1B13-7041</strain>
    </source>
</reference>
<evidence type="ECO:0000256" key="8">
    <source>
        <dbReference type="PROSITE-ProRule" id="PRU00703"/>
    </source>
</evidence>
<dbReference type="InterPro" id="IPR028979">
    <property type="entry name" value="Ser_kin/Pase_Hpr-like_N_sf"/>
</dbReference>
<comment type="caution">
    <text evidence="10">The sequence shown here is derived from an EMBL/GenBank/DDBJ whole genome shotgun (WGS) entry which is preliminary data.</text>
</comment>
<evidence type="ECO:0000256" key="2">
    <source>
        <dbReference type="ARBA" id="ARBA00012146"/>
    </source>
</evidence>
<dbReference type="GO" id="GO:0004427">
    <property type="term" value="F:inorganic diphosphate phosphatase activity"/>
    <property type="evidence" value="ECO:0007669"/>
    <property type="project" value="UniProtKB-EC"/>
</dbReference>
<dbReference type="SUPFAM" id="SSF75138">
    <property type="entry name" value="HprK N-terminal domain-like"/>
    <property type="match status" value="1"/>
</dbReference>
<dbReference type="SMART" id="SM01131">
    <property type="entry name" value="DHHA2"/>
    <property type="match status" value="1"/>
</dbReference>
<dbReference type="Gene3D" id="3.40.1390.20">
    <property type="entry name" value="HprK N-terminal domain-like"/>
    <property type="match status" value="1"/>
</dbReference>
<dbReference type="SUPFAM" id="SSF64182">
    <property type="entry name" value="DHH phosphoesterases"/>
    <property type="match status" value="1"/>
</dbReference>
<keyword evidence="4 10" id="KW-0378">Hydrolase</keyword>
<proteinExistence type="predicted"/>
<feature type="domain" description="CBS" evidence="9">
    <location>
        <begin position="255"/>
        <end position="313"/>
    </location>
</feature>
<evidence type="ECO:0000256" key="4">
    <source>
        <dbReference type="ARBA" id="ARBA00022801"/>
    </source>
</evidence>
<evidence type="ECO:0000256" key="6">
    <source>
        <dbReference type="ARBA" id="ARBA00032535"/>
    </source>
</evidence>
<name>A0A9D1EHH5_9FIRM</name>
<keyword evidence="8" id="KW-0129">CBS domain</keyword>
<evidence type="ECO:0000256" key="1">
    <source>
        <dbReference type="ARBA" id="ARBA00001936"/>
    </source>
</evidence>
<dbReference type="PROSITE" id="PS51371">
    <property type="entry name" value="CBS"/>
    <property type="match status" value="1"/>
</dbReference>
<dbReference type="Gene3D" id="3.10.310.20">
    <property type="entry name" value="DHHA2 domain"/>
    <property type="match status" value="1"/>
</dbReference>
<dbReference type="EMBL" id="DVHU01000013">
    <property type="protein sequence ID" value="HIR92075.1"/>
    <property type="molecule type" value="Genomic_DNA"/>
</dbReference>
<dbReference type="InterPro" id="IPR046342">
    <property type="entry name" value="CBS_dom_sf"/>
</dbReference>
<dbReference type="PANTHER" id="PTHR12112:SF22">
    <property type="entry name" value="MANGANESE-DEPENDENT INORGANIC PYROPHOSPHATASE-RELATED"/>
    <property type="match status" value="1"/>
</dbReference>
<evidence type="ECO:0000256" key="5">
    <source>
        <dbReference type="ARBA" id="ARBA00023211"/>
    </source>
</evidence>
<dbReference type="InterPro" id="IPR000644">
    <property type="entry name" value="CBS_dom"/>
</dbReference>
<dbReference type="EC" id="3.6.1.1" evidence="2"/>
<dbReference type="FunFam" id="3.90.1640.10:FF:000001">
    <property type="entry name" value="Probable manganese-dependent inorganic pyrophosphatase"/>
    <property type="match status" value="1"/>
</dbReference>
<dbReference type="InterPro" id="IPR010766">
    <property type="entry name" value="DRTGG"/>
</dbReference>
<keyword evidence="3" id="KW-0479">Metal-binding</keyword>
<dbReference type="NCBIfam" id="NF011443">
    <property type="entry name" value="PRK14869.1-5"/>
    <property type="match status" value="1"/>
</dbReference>
<keyword evidence="5" id="KW-0464">Manganese</keyword>
<dbReference type="Pfam" id="PF01368">
    <property type="entry name" value="DHH"/>
    <property type="match status" value="1"/>
</dbReference>
<dbReference type="SMART" id="SM00116">
    <property type="entry name" value="CBS"/>
    <property type="match status" value="2"/>
</dbReference>
<dbReference type="Pfam" id="PF00571">
    <property type="entry name" value="CBS"/>
    <property type="match status" value="2"/>
</dbReference>
<dbReference type="Pfam" id="PF02833">
    <property type="entry name" value="DHHA2"/>
    <property type="match status" value="1"/>
</dbReference>
<dbReference type="NCBIfam" id="NF011442">
    <property type="entry name" value="PRK14869.1-4"/>
    <property type="match status" value="1"/>
</dbReference>